<reference evidence="11 12" key="1">
    <citation type="submission" date="2017-03" db="EMBL/GenBank/DDBJ databases">
        <title>Genome of the blue death feigning beetle - Asbolus verrucosus.</title>
        <authorList>
            <person name="Rider S.D."/>
        </authorList>
    </citation>
    <scope>NUCLEOTIDE SEQUENCE [LARGE SCALE GENOMIC DNA]</scope>
    <source>
        <strain evidence="11">Butters</strain>
        <tissue evidence="11">Head and leg muscle</tissue>
    </source>
</reference>
<evidence type="ECO:0000313" key="11">
    <source>
        <dbReference type="EMBL" id="RZC37868.1"/>
    </source>
</evidence>
<keyword evidence="3" id="KW-0813">Transport</keyword>
<feature type="transmembrane region" description="Helical" evidence="9">
    <location>
        <begin position="474"/>
        <end position="494"/>
    </location>
</feature>
<dbReference type="PANTHER" id="PTHR16228">
    <property type="entry name" value="DIVALENT CATION TRANSPORTER SOLUTE CARRIER FAMILY 41"/>
    <property type="match status" value="1"/>
</dbReference>
<dbReference type="GO" id="GO:0005886">
    <property type="term" value="C:plasma membrane"/>
    <property type="evidence" value="ECO:0007669"/>
    <property type="project" value="TreeGrafter"/>
</dbReference>
<evidence type="ECO:0000256" key="2">
    <source>
        <dbReference type="ARBA" id="ARBA00009749"/>
    </source>
</evidence>
<evidence type="ECO:0000256" key="7">
    <source>
        <dbReference type="ARBA" id="ARBA00023065"/>
    </source>
</evidence>
<dbReference type="PANTHER" id="PTHR16228:SF26">
    <property type="entry name" value="SOLUTE CARRIER FAMILY 41 MEMBER 1-LIKE PROTEIN"/>
    <property type="match status" value="1"/>
</dbReference>
<dbReference type="Proteomes" id="UP000292052">
    <property type="component" value="Unassembled WGS sequence"/>
</dbReference>
<comment type="subcellular location">
    <subcellularLocation>
        <location evidence="1">Membrane</location>
        <topology evidence="1">Multi-pass membrane protein</topology>
    </subcellularLocation>
</comment>
<feature type="domain" description="SLC41A/MgtE integral membrane" evidence="10">
    <location>
        <begin position="346"/>
        <end position="489"/>
    </location>
</feature>
<organism evidence="11 12">
    <name type="scientific">Asbolus verrucosus</name>
    <name type="common">Desert ironclad beetle</name>
    <dbReference type="NCBI Taxonomy" id="1661398"/>
    <lineage>
        <taxon>Eukaryota</taxon>
        <taxon>Metazoa</taxon>
        <taxon>Ecdysozoa</taxon>
        <taxon>Arthropoda</taxon>
        <taxon>Hexapoda</taxon>
        <taxon>Insecta</taxon>
        <taxon>Pterygota</taxon>
        <taxon>Neoptera</taxon>
        <taxon>Endopterygota</taxon>
        <taxon>Coleoptera</taxon>
        <taxon>Polyphaga</taxon>
        <taxon>Cucujiformia</taxon>
        <taxon>Tenebrionidae</taxon>
        <taxon>Pimeliinae</taxon>
        <taxon>Asbolus</taxon>
    </lineage>
</organism>
<dbReference type="GO" id="GO:0008324">
    <property type="term" value="F:monoatomic cation transmembrane transporter activity"/>
    <property type="evidence" value="ECO:0007669"/>
    <property type="project" value="InterPro"/>
</dbReference>
<dbReference type="Pfam" id="PF01769">
    <property type="entry name" value="MgtE"/>
    <property type="match status" value="2"/>
</dbReference>
<feature type="transmembrane region" description="Helical" evidence="9">
    <location>
        <begin position="247"/>
        <end position="268"/>
    </location>
</feature>
<dbReference type="InterPro" id="IPR006667">
    <property type="entry name" value="SLC41_membr_dom"/>
</dbReference>
<dbReference type="InterPro" id="IPR036739">
    <property type="entry name" value="SLC41_membr_dom_sf"/>
</dbReference>
<protein>
    <submittedName>
        <fullName evidence="11">Solute carrier family 41 member 1</fullName>
    </submittedName>
</protein>
<feature type="transmembrane region" description="Helical" evidence="9">
    <location>
        <begin position="338"/>
        <end position="357"/>
    </location>
</feature>
<feature type="transmembrane region" description="Helical" evidence="9">
    <location>
        <begin position="313"/>
        <end position="332"/>
    </location>
</feature>
<feature type="transmembrane region" description="Helical" evidence="9">
    <location>
        <begin position="435"/>
        <end position="453"/>
    </location>
</feature>
<dbReference type="FunFam" id="1.10.357.20:FF:000003">
    <property type="entry name" value="Uncharacterized protein, isoform B"/>
    <property type="match status" value="1"/>
</dbReference>
<feature type="transmembrane region" description="Helical" evidence="9">
    <location>
        <begin position="170"/>
        <end position="197"/>
    </location>
</feature>
<name>A0A482VZQ4_ASBVE</name>
<dbReference type="InterPro" id="IPR045349">
    <property type="entry name" value="SLC41A1-3"/>
</dbReference>
<feature type="transmembrane region" description="Helical" evidence="9">
    <location>
        <begin position="209"/>
        <end position="235"/>
    </location>
</feature>
<evidence type="ECO:0000256" key="6">
    <source>
        <dbReference type="ARBA" id="ARBA00022989"/>
    </source>
</evidence>
<sequence length="508" mass="55489">MVVYSYPEDNLDPKITISVLSDKIPEMTDNQLTVSTILSLSPDLQGTKDLEAENVKVESLYNGKSLESIKSIAVSESEAEAVAIEKEHWYSITLQVFIPFMIAGIGTIGAGIVLGNVEDYEVFKKVKALYILVPSLIGLKGNLDTCLASRLSTQAHLGTMKSKRELFKMIVGNVGLVQVQAIVAACLVALFAVAASALVNGGFNWEHALLLSASGVLTATMSCFILDLVLISVIVISHKLKLNPDNVATPFAASIGDIVSLLVLSVWASLLYSVHDTHPWVMIVILGIYVLIILPIWIFIVRKNKYTKKILTHGWTPVLSALIISGMGGLVLDTAVDQFTGFVVFQPIINGIGGNLVSVQASRVSTMLHKTSLKGVIPPHTKQWVWPWQALIRGVLPAKSARILVLMMIPGQAVFLFVADLIYNEGVSCVKPAFAFTYITVSLFQIMLLLYIAHIMIHTMWRFKIDPDNSAIPYLTALGDLIGSSLLLVAFMFLRAIHEEYSPVIVET</sequence>
<accession>A0A482VZQ4</accession>
<evidence type="ECO:0000256" key="4">
    <source>
        <dbReference type="ARBA" id="ARBA00022692"/>
    </source>
</evidence>
<dbReference type="Gene3D" id="1.10.357.20">
    <property type="entry name" value="SLC41 divalent cation transporters, integral membrane domain"/>
    <property type="match status" value="2"/>
</dbReference>
<dbReference type="FunFam" id="1.10.357.20:FF:000001">
    <property type="entry name" value="Solute carrier family 41 member 2"/>
    <property type="match status" value="1"/>
</dbReference>
<gene>
    <name evidence="11" type="ORF">BDFB_000515</name>
</gene>
<keyword evidence="8 9" id="KW-0472">Membrane</keyword>
<feature type="transmembrane region" description="Helical" evidence="9">
    <location>
        <begin position="280"/>
        <end position="301"/>
    </location>
</feature>
<evidence type="ECO:0000256" key="3">
    <source>
        <dbReference type="ARBA" id="ARBA00022448"/>
    </source>
</evidence>
<evidence type="ECO:0000313" key="12">
    <source>
        <dbReference type="Proteomes" id="UP000292052"/>
    </source>
</evidence>
<dbReference type="EMBL" id="QDEB01048490">
    <property type="protein sequence ID" value="RZC37868.1"/>
    <property type="molecule type" value="Genomic_DNA"/>
</dbReference>
<evidence type="ECO:0000259" key="10">
    <source>
        <dbReference type="Pfam" id="PF01769"/>
    </source>
</evidence>
<keyword evidence="6 9" id="KW-1133">Transmembrane helix</keyword>
<proteinExistence type="inferred from homology"/>
<keyword evidence="4 9" id="KW-0812">Transmembrane</keyword>
<evidence type="ECO:0000256" key="5">
    <source>
        <dbReference type="ARBA" id="ARBA00022842"/>
    </source>
</evidence>
<dbReference type="OrthoDB" id="5791097at2759"/>
<feature type="domain" description="SLC41A/MgtE integral membrane" evidence="10">
    <location>
        <begin position="133"/>
        <end position="265"/>
    </location>
</feature>
<dbReference type="AlphaFoldDB" id="A0A482VZQ4"/>
<comment type="caution">
    <text evidence="11">The sequence shown here is derived from an EMBL/GenBank/DDBJ whole genome shotgun (WGS) entry which is preliminary data.</text>
</comment>
<comment type="similarity">
    <text evidence="2">Belongs to the SLC41A transporter family.</text>
</comment>
<keyword evidence="12" id="KW-1185">Reference proteome</keyword>
<evidence type="ECO:0000256" key="8">
    <source>
        <dbReference type="ARBA" id="ARBA00023136"/>
    </source>
</evidence>
<feature type="transmembrane region" description="Helical" evidence="9">
    <location>
        <begin position="96"/>
        <end position="117"/>
    </location>
</feature>
<keyword evidence="5" id="KW-0460">Magnesium</keyword>
<keyword evidence="7" id="KW-0406">Ion transport</keyword>
<feature type="transmembrane region" description="Helical" evidence="9">
    <location>
        <begin position="403"/>
        <end position="423"/>
    </location>
</feature>
<dbReference type="SUPFAM" id="SSF161093">
    <property type="entry name" value="MgtE membrane domain-like"/>
    <property type="match status" value="2"/>
</dbReference>
<evidence type="ECO:0000256" key="1">
    <source>
        <dbReference type="ARBA" id="ARBA00004141"/>
    </source>
</evidence>
<evidence type="ECO:0000256" key="9">
    <source>
        <dbReference type="SAM" id="Phobius"/>
    </source>
</evidence>